<evidence type="ECO:0000256" key="2">
    <source>
        <dbReference type="ARBA" id="ARBA00009904"/>
    </source>
</evidence>
<evidence type="ECO:0000256" key="4">
    <source>
        <dbReference type="ARBA" id="ARBA00022692"/>
    </source>
</evidence>
<feature type="transmembrane region" description="Helical" evidence="9">
    <location>
        <begin position="496"/>
        <end position="514"/>
    </location>
</feature>
<keyword evidence="8 9" id="KW-0472">Membrane</keyword>
<dbReference type="PANTHER" id="PTHR11629">
    <property type="entry name" value="VACUOLAR PROTON ATPASES"/>
    <property type="match status" value="1"/>
</dbReference>
<proteinExistence type="inferred from homology"/>
<evidence type="ECO:0000256" key="9">
    <source>
        <dbReference type="RuleBase" id="RU361189"/>
    </source>
</evidence>
<dbReference type="PIRSF" id="PIRSF001293">
    <property type="entry name" value="ATP6V0A1"/>
    <property type="match status" value="1"/>
</dbReference>
<comment type="function">
    <text evidence="9">Essential component of the vacuolar proton pump (V-ATPase), a multimeric enzyme that catalyzes the translocation of protons across the membranes. Required for assembly and activity of the V-ATPase.</text>
</comment>
<evidence type="ECO:0000256" key="3">
    <source>
        <dbReference type="ARBA" id="ARBA00022448"/>
    </source>
</evidence>
<evidence type="ECO:0000256" key="7">
    <source>
        <dbReference type="ARBA" id="ARBA00023065"/>
    </source>
</evidence>
<protein>
    <recommendedName>
        <fullName evidence="9">V-type proton ATPase subunit a</fullName>
    </recommendedName>
</protein>
<dbReference type="Proteomes" id="UP000823046">
    <property type="component" value="Unassembled WGS sequence"/>
</dbReference>
<accession>A0ABQ7J4Y1</accession>
<reference evidence="10 11" key="1">
    <citation type="journal article" date="2020" name="bioRxiv">
        <title>Metabolic contributions of an alphaproteobacterial endosymbiont in the apicomplexan Cardiosporidium cionae.</title>
        <authorList>
            <person name="Hunter E.S."/>
            <person name="Paight C.J."/>
            <person name="Lane C.E."/>
        </authorList>
    </citation>
    <scope>NUCLEOTIDE SEQUENCE [LARGE SCALE GENOMIC DNA]</scope>
    <source>
        <strain evidence="10">ESH_2018</strain>
    </source>
</reference>
<organism evidence="10 11">
    <name type="scientific">Cardiosporidium cionae</name>
    <dbReference type="NCBI Taxonomy" id="476202"/>
    <lineage>
        <taxon>Eukaryota</taxon>
        <taxon>Sar</taxon>
        <taxon>Alveolata</taxon>
        <taxon>Apicomplexa</taxon>
        <taxon>Aconoidasida</taxon>
        <taxon>Nephromycida</taxon>
        <taxon>Cardiosporidium</taxon>
    </lineage>
</organism>
<comment type="subcellular location">
    <subcellularLocation>
        <location evidence="1">Membrane</location>
        <topology evidence="1">Multi-pass membrane protein</topology>
    </subcellularLocation>
</comment>
<dbReference type="PANTHER" id="PTHR11629:SF63">
    <property type="entry name" value="V-TYPE PROTON ATPASE SUBUNIT A"/>
    <property type="match status" value="1"/>
</dbReference>
<keyword evidence="6 9" id="KW-1133">Transmembrane helix</keyword>
<sequence>MPLPFYRSETLKHGTVVTTRESAHDTVAALGNKAKIFFMDDNAGLMVRPYQSVLHRLDTMEMQLNSIFKHLRRIPSLNISQASFDYFLQKGHFKFNIDTIAADLEKSFHRMNVFQLNHERLMEDRNVLYEQYLFLKIINDKRPYTLPPDETNLRKDKLPNLSAPSSPIKPLNEEIAVTEEMSAMPHPAISVPFERMPSLSLINSSVMDAPLSTHLSVLAGSIASDAHSRFIRLALVLARRNVFISSEKLENKDCANVQSGDINLDKHVFFIYYHGSTDSFLHQSLIRLCEAFEARLFSIAVTVEGLEQRLQNVSTALIEKQQAIEAYQDFIKFEFEDLLSTTKHSPNCALEEWRLFILKEKAIHMTLNKFQASNATLRCNCWILEEEEHDIRKILSSSVQNAFLLVDEKNSRNIPPPSYFGSNPLIDPFQLLVNTYGMPRYKEINPGLFTIIPYPFLFGLMFGDLGHGLIVFIMGLFLLFQRENSLSPMLRDARNVRYMITLMGFFSMFAGLLYNEFFGLGLNFFQSRWIFNGTRSTPTPSGFPYPFGIDPAWRGAINELTYTNSFKMKFAIIVGFVQMFFGLCLRGLNAIYFRSKGDFLFTFLPQLIFFTGFVGYLVFLIVFKWITPVGDFAKPNLLNVFVGMFLFEPILPINQLFSFQAALQSSIVSILLFSIPVLLFIKPLHDILIMQRKGNPSVFVEQEESSKLVKNSKKPSQNEEDAKNFSSGEMHVISIPPSDSSLQRSESKLSIERHVTVTEIAGSFSSKSKAAATIIVGEEHSIGQTLTHQLIETTEFLLGTLSNTASYLRLWALSLAHAELSKILLEQIFFNFLFASDNPILLPIFLFVGTIVFVFATAAVILMLDFIEGALHALRLQWVEFQNKFYAGDGYAFVPLSFREVFLAASPSNEEGVKES</sequence>
<comment type="caution">
    <text evidence="10">The sequence shown here is derived from an EMBL/GenBank/DDBJ whole genome shotgun (WGS) entry which is preliminary data.</text>
</comment>
<evidence type="ECO:0000313" key="10">
    <source>
        <dbReference type="EMBL" id="KAF8819018.1"/>
    </source>
</evidence>
<dbReference type="Pfam" id="PF01496">
    <property type="entry name" value="V_ATPase_I"/>
    <property type="match status" value="1"/>
</dbReference>
<evidence type="ECO:0000256" key="6">
    <source>
        <dbReference type="ARBA" id="ARBA00022989"/>
    </source>
</evidence>
<feature type="transmembrane region" description="Helical" evidence="9">
    <location>
        <begin position="840"/>
        <end position="867"/>
    </location>
</feature>
<name>A0ABQ7J4Y1_9APIC</name>
<comment type="similarity">
    <text evidence="2 9">Belongs to the V-ATPase 116 kDa subunit family.</text>
</comment>
<evidence type="ECO:0000256" key="1">
    <source>
        <dbReference type="ARBA" id="ARBA00004141"/>
    </source>
</evidence>
<evidence type="ECO:0000256" key="5">
    <source>
        <dbReference type="ARBA" id="ARBA00022781"/>
    </source>
</evidence>
<dbReference type="EMBL" id="JADAQX010001030">
    <property type="protein sequence ID" value="KAF8819018.1"/>
    <property type="molecule type" value="Genomic_DNA"/>
</dbReference>
<keyword evidence="7 9" id="KW-0406">Ion transport</keyword>
<keyword evidence="11" id="KW-1185">Reference proteome</keyword>
<keyword evidence="4 9" id="KW-0812">Transmembrane</keyword>
<feature type="transmembrane region" description="Helical" evidence="9">
    <location>
        <begin position="600"/>
        <end position="626"/>
    </location>
</feature>
<dbReference type="InterPro" id="IPR002490">
    <property type="entry name" value="V-ATPase_116kDa_su"/>
</dbReference>
<feature type="transmembrane region" description="Helical" evidence="9">
    <location>
        <begin position="570"/>
        <end position="588"/>
    </location>
</feature>
<feature type="transmembrane region" description="Helical" evidence="9">
    <location>
        <begin position="456"/>
        <end position="480"/>
    </location>
</feature>
<dbReference type="InterPro" id="IPR026028">
    <property type="entry name" value="V-type_ATPase_116kDa_su_euka"/>
</dbReference>
<gene>
    <name evidence="10" type="ORF">IE077_001884</name>
</gene>
<feature type="transmembrane region" description="Helical" evidence="9">
    <location>
        <begin position="661"/>
        <end position="681"/>
    </location>
</feature>
<keyword evidence="3 9" id="KW-0813">Transport</keyword>
<evidence type="ECO:0000256" key="8">
    <source>
        <dbReference type="ARBA" id="ARBA00023136"/>
    </source>
</evidence>
<evidence type="ECO:0000313" key="11">
    <source>
        <dbReference type="Proteomes" id="UP000823046"/>
    </source>
</evidence>
<keyword evidence="5 9" id="KW-0375">Hydrogen ion transport</keyword>